<protein>
    <recommendedName>
        <fullName evidence="5">Lipoprotein</fullName>
    </recommendedName>
</protein>
<keyword evidence="2" id="KW-0732">Signal</keyword>
<feature type="chain" id="PRO_5046812535" description="Lipoprotein" evidence="2">
    <location>
        <begin position="25"/>
        <end position="249"/>
    </location>
</feature>
<proteinExistence type="predicted"/>
<feature type="compositionally biased region" description="Low complexity" evidence="1">
    <location>
        <begin position="58"/>
        <end position="72"/>
    </location>
</feature>
<evidence type="ECO:0000256" key="1">
    <source>
        <dbReference type="SAM" id="MobiDB-lite"/>
    </source>
</evidence>
<evidence type="ECO:0008006" key="5">
    <source>
        <dbReference type="Google" id="ProtNLM"/>
    </source>
</evidence>
<feature type="signal peptide" evidence="2">
    <location>
        <begin position="1"/>
        <end position="24"/>
    </location>
</feature>
<feature type="region of interest" description="Disordered" evidence="1">
    <location>
        <begin position="30"/>
        <end position="96"/>
    </location>
</feature>
<accession>A0ABP5F2J4</accession>
<sequence length="249" mass="24818">MRRLTGLALSSVCVLALLSGCGGADSEVVPGGHSGSVAPDSATEAPVESSTPADSGDPTEAPASEESAPPADEGGEDSAPERGSGGGSGEVDDAGYRDVGLGAATEMTTFTGAEAASSEPGRIAAEYYAALTRAANDENWGSGELKDLSTGNMQDSNSGVLGVSGKGTFIGPVPFVATEAEQLGGTANVYGCTTTGGVTRDDSGEVFGSVRAVGRFLNLVSEDGELKVDAVVEMPDADCAGVSLEVEEW</sequence>
<gene>
    <name evidence="3" type="ORF">GCM10009755_25570</name>
</gene>
<evidence type="ECO:0000313" key="3">
    <source>
        <dbReference type="EMBL" id="GAA2012867.1"/>
    </source>
</evidence>
<dbReference type="EMBL" id="BAAANO010000027">
    <property type="protein sequence ID" value="GAA2012867.1"/>
    <property type="molecule type" value="Genomic_DNA"/>
</dbReference>
<dbReference type="PROSITE" id="PS51257">
    <property type="entry name" value="PROKAR_LIPOPROTEIN"/>
    <property type="match status" value="1"/>
</dbReference>
<reference evidence="4" key="1">
    <citation type="journal article" date="2019" name="Int. J. Syst. Evol. Microbiol.">
        <title>The Global Catalogue of Microorganisms (GCM) 10K type strain sequencing project: providing services to taxonomists for standard genome sequencing and annotation.</title>
        <authorList>
            <consortium name="The Broad Institute Genomics Platform"/>
            <consortium name="The Broad Institute Genome Sequencing Center for Infectious Disease"/>
            <person name="Wu L."/>
            <person name="Ma J."/>
        </authorList>
    </citation>
    <scope>NUCLEOTIDE SEQUENCE [LARGE SCALE GENOMIC DNA]</scope>
    <source>
        <strain evidence="4">JCM 14546</strain>
    </source>
</reference>
<name>A0ABP5F2J4_9MICO</name>
<evidence type="ECO:0000256" key="2">
    <source>
        <dbReference type="SAM" id="SignalP"/>
    </source>
</evidence>
<organism evidence="3 4">
    <name type="scientific">Brevibacterium samyangense</name>
    <dbReference type="NCBI Taxonomy" id="366888"/>
    <lineage>
        <taxon>Bacteria</taxon>
        <taxon>Bacillati</taxon>
        <taxon>Actinomycetota</taxon>
        <taxon>Actinomycetes</taxon>
        <taxon>Micrococcales</taxon>
        <taxon>Brevibacteriaceae</taxon>
        <taxon>Brevibacterium</taxon>
    </lineage>
</organism>
<dbReference type="Proteomes" id="UP001500755">
    <property type="component" value="Unassembled WGS sequence"/>
</dbReference>
<evidence type="ECO:0000313" key="4">
    <source>
        <dbReference type="Proteomes" id="UP001500755"/>
    </source>
</evidence>
<keyword evidence="4" id="KW-1185">Reference proteome</keyword>
<comment type="caution">
    <text evidence="3">The sequence shown here is derived from an EMBL/GenBank/DDBJ whole genome shotgun (WGS) entry which is preliminary data.</text>
</comment>